<feature type="chain" id="PRO_5027669978" evidence="2">
    <location>
        <begin position="23"/>
        <end position="289"/>
    </location>
</feature>
<gene>
    <name evidence="5" type="primary">LOC114324508</name>
</gene>
<evidence type="ECO:0000313" key="5">
    <source>
        <dbReference type="RefSeq" id="XP_028128164.1"/>
    </source>
</evidence>
<name>A0A6P7EY79_DIAVI</name>
<dbReference type="AlphaFoldDB" id="A0A6P7EY79"/>
<dbReference type="Proteomes" id="UP001652700">
    <property type="component" value="Unplaced"/>
</dbReference>
<dbReference type="OrthoDB" id="10595766at2759"/>
<feature type="compositionally biased region" description="Acidic residues" evidence="1">
    <location>
        <begin position="213"/>
        <end position="238"/>
    </location>
</feature>
<evidence type="ECO:0000256" key="1">
    <source>
        <dbReference type="SAM" id="MobiDB-lite"/>
    </source>
</evidence>
<dbReference type="KEGG" id="dvv:114324508"/>
<dbReference type="InParanoid" id="A0A6P7EY79"/>
<evidence type="ECO:0000313" key="3">
    <source>
        <dbReference type="EnsemblMetazoa" id="XP_028128164.1"/>
    </source>
</evidence>
<reference evidence="3" key="2">
    <citation type="submission" date="2025-05" db="UniProtKB">
        <authorList>
            <consortium name="EnsemblMetazoa"/>
        </authorList>
    </citation>
    <scope>IDENTIFICATION</scope>
</reference>
<feature type="signal peptide" evidence="2">
    <location>
        <begin position="1"/>
        <end position="22"/>
    </location>
</feature>
<feature type="region of interest" description="Disordered" evidence="1">
    <location>
        <begin position="76"/>
        <end position="113"/>
    </location>
</feature>
<keyword evidence="2" id="KW-0732">Signal</keyword>
<evidence type="ECO:0000313" key="4">
    <source>
        <dbReference type="Proteomes" id="UP001652700"/>
    </source>
</evidence>
<keyword evidence="4" id="KW-1185">Reference proteome</keyword>
<accession>A0A6P7EY79</accession>
<organism evidence="5">
    <name type="scientific">Diabrotica virgifera virgifera</name>
    <name type="common">western corn rootworm</name>
    <dbReference type="NCBI Taxonomy" id="50390"/>
    <lineage>
        <taxon>Eukaryota</taxon>
        <taxon>Metazoa</taxon>
        <taxon>Ecdysozoa</taxon>
        <taxon>Arthropoda</taxon>
        <taxon>Hexapoda</taxon>
        <taxon>Insecta</taxon>
        <taxon>Pterygota</taxon>
        <taxon>Neoptera</taxon>
        <taxon>Endopterygota</taxon>
        <taxon>Coleoptera</taxon>
        <taxon>Polyphaga</taxon>
        <taxon>Cucujiformia</taxon>
        <taxon>Chrysomeloidea</taxon>
        <taxon>Chrysomelidae</taxon>
        <taxon>Galerucinae</taxon>
        <taxon>Diabroticina</taxon>
        <taxon>Diabroticites</taxon>
        <taxon>Diabrotica</taxon>
    </lineage>
</organism>
<feature type="compositionally biased region" description="Pro residues" evidence="1">
    <location>
        <begin position="77"/>
        <end position="89"/>
    </location>
</feature>
<feature type="region of interest" description="Disordered" evidence="1">
    <location>
        <begin position="201"/>
        <end position="261"/>
    </location>
</feature>
<dbReference type="GeneID" id="114324508"/>
<sequence>MSKIPLLILFIVFTCISYTVFCKEELHTKKNLQRHETIYRRDKHTSEKKYKQKADKRCLPEHCQLVCPLQPLSGYPIKPPTSPQKPPSGAPITLPTAPQKPPSGYPITPPTAPQKPGGLIPQAINGLNQYFGRRLSDWTGGNRNQERKKSVKIKLTKRQRRIFYKHIKLGTLKSRTSSKFREFSPMGCYIQCGNYGPLNPGIATAGTSKPGDTEEGGEEDDEEGSEDDNEGDDDEDEPYHDGEDKPIEATVSPPDKKSQVISFGDLNNELLEDRKKRLKQKTFKQRDNH</sequence>
<proteinExistence type="predicted"/>
<protein>
    <submittedName>
        <fullName evidence="5">Uncharacterized protein LOC114324508 isoform X1</fullName>
    </submittedName>
</protein>
<dbReference type="EnsemblMetazoa" id="XM_028272363.2">
    <property type="protein sequence ID" value="XP_028128164.1"/>
    <property type="gene ID" value="LOC114324508"/>
</dbReference>
<feature type="compositionally biased region" description="Pro residues" evidence="1">
    <location>
        <begin position="98"/>
        <end position="113"/>
    </location>
</feature>
<dbReference type="RefSeq" id="XP_028128164.1">
    <property type="nucleotide sequence ID" value="XM_028272363.1"/>
</dbReference>
<evidence type="ECO:0000256" key="2">
    <source>
        <dbReference type="SAM" id="SignalP"/>
    </source>
</evidence>
<reference evidence="5" key="1">
    <citation type="submission" date="2025-04" db="UniProtKB">
        <authorList>
            <consortium name="RefSeq"/>
        </authorList>
    </citation>
    <scope>IDENTIFICATION</scope>
    <source>
        <tissue evidence="5">Whole insect</tissue>
    </source>
</reference>